<feature type="domain" description="Sigma-54 factor interaction" evidence="6">
    <location>
        <begin position="473"/>
        <end position="542"/>
    </location>
</feature>
<dbReference type="PRINTS" id="PR01590">
    <property type="entry name" value="HTHFIS"/>
</dbReference>
<evidence type="ECO:0000256" key="5">
    <source>
        <dbReference type="SAM" id="MobiDB-lite"/>
    </source>
</evidence>
<keyword evidence="8" id="KW-1185">Reference proteome</keyword>
<evidence type="ECO:0000313" key="7">
    <source>
        <dbReference type="EMBL" id="MFC5137686.1"/>
    </source>
</evidence>
<keyword evidence="4" id="KW-0804">Transcription</keyword>
<reference evidence="8" key="1">
    <citation type="journal article" date="2019" name="Int. J. Syst. Evol. Microbiol.">
        <title>The Global Catalogue of Microorganisms (GCM) 10K type strain sequencing project: providing services to taxonomists for standard genome sequencing and annotation.</title>
        <authorList>
            <consortium name="The Broad Institute Genomics Platform"/>
            <consortium name="The Broad Institute Genome Sequencing Center for Infectious Disease"/>
            <person name="Wu L."/>
            <person name="Ma J."/>
        </authorList>
    </citation>
    <scope>NUCLEOTIDE SEQUENCE [LARGE SCALE GENOMIC DNA]</scope>
    <source>
        <strain evidence="8">XZYJ18</strain>
    </source>
</reference>
<organism evidence="7 8">
    <name type="scientific">Actinomycetospora rhizophila</name>
    <dbReference type="NCBI Taxonomy" id="1416876"/>
    <lineage>
        <taxon>Bacteria</taxon>
        <taxon>Bacillati</taxon>
        <taxon>Actinomycetota</taxon>
        <taxon>Actinomycetes</taxon>
        <taxon>Pseudonocardiales</taxon>
        <taxon>Pseudonocardiaceae</taxon>
        <taxon>Actinomycetospora</taxon>
    </lineage>
</organism>
<dbReference type="Pfam" id="PF02954">
    <property type="entry name" value="HTH_8"/>
    <property type="match status" value="1"/>
</dbReference>
<dbReference type="RefSeq" id="WP_378019904.1">
    <property type="nucleotide sequence ID" value="NZ_JBHSKG010000002.1"/>
</dbReference>
<dbReference type="PROSITE" id="PS50045">
    <property type="entry name" value="SIGMA54_INTERACT_4"/>
    <property type="match status" value="1"/>
</dbReference>
<sequence length="614" mass="65226">MGHAREVDAARRRFLRHGREAVAAGAVRPAVLASWERARGVDVGRLAPAARALPEGPRTAAAQRVADRVHARDPDLDASVLVVDRDGTVVARRDGDAALAEILDALRLAPGWSHAERVVGTTAAALALHEGVAAVVEGPEHLHPALGVLAGAAAPVDPGDLAVVVVRHAEDGAARDLPLARALAREIADEDAAARRGRILAVHDALAAAAAEGASWVVATDGDDLVLGAGARRLPPADQQVLADLALAGLALESPDDPYHVDLPSGGCAEVAVREIRHEGRLVGCVVGGWPAVDEHSRREAEARRRQGSHVAPTSRRDFAADVRGAGAAERAHAEARVRANRDLLTPSLRARQELAANLGQRRHQVLVGEAGVGKRTLAVEQFARLHRDGTVSVVGADASDDGVRAAEPLERLAHRPPARPHLVVLRGLQGVTPLTARRLDEQLGLLLARSSTVVVVACLDTTSVDASRPYGLLLRHFHETVRVPALRHRADELADIALSVLRAIGGGRSLRLSHQVIRVLEGYAWPGNINELEDVLRYVVARKPVGVIQAPDLPALCFTSRPRLTMLETAQADAIIQALYEARGNRYQAAAMLGIARSSLYRKIDAFGISYIA</sequence>
<dbReference type="Proteomes" id="UP001596175">
    <property type="component" value="Unassembled WGS sequence"/>
</dbReference>
<dbReference type="SUPFAM" id="SSF46689">
    <property type="entry name" value="Homeodomain-like"/>
    <property type="match status" value="1"/>
</dbReference>
<dbReference type="InterPro" id="IPR058031">
    <property type="entry name" value="AAA_lid_NorR"/>
</dbReference>
<evidence type="ECO:0000256" key="2">
    <source>
        <dbReference type="ARBA" id="ARBA00022840"/>
    </source>
</evidence>
<dbReference type="SUPFAM" id="SSF52540">
    <property type="entry name" value="P-loop containing nucleoside triphosphate hydrolases"/>
    <property type="match status" value="1"/>
</dbReference>
<dbReference type="Pfam" id="PF25601">
    <property type="entry name" value="AAA_lid_14"/>
    <property type="match status" value="1"/>
</dbReference>
<comment type="caution">
    <text evidence="7">The sequence shown here is derived from an EMBL/GenBank/DDBJ whole genome shotgun (WGS) entry which is preliminary data.</text>
</comment>
<evidence type="ECO:0000256" key="4">
    <source>
        <dbReference type="ARBA" id="ARBA00023163"/>
    </source>
</evidence>
<dbReference type="InterPro" id="IPR027417">
    <property type="entry name" value="P-loop_NTPase"/>
</dbReference>
<dbReference type="PANTHER" id="PTHR32071">
    <property type="entry name" value="TRANSCRIPTIONAL REGULATORY PROTEIN"/>
    <property type="match status" value="1"/>
</dbReference>
<name>A0ABV9ZAW8_9PSEU</name>
<dbReference type="InterPro" id="IPR002078">
    <property type="entry name" value="Sigma_54_int"/>
</dbReference>
<dbReference type="PANTHER" id="PTHR32071:SF122">
    <property type="entry name" value="SIGMA FACTOR"/>
    <property type="match status" value="1"/>
</dbReference>
<feature type="region of interest" description="Disordered" evidence="5">
    <location>
        <begin position="296"/>
        <end position="316"/>
    </location>
</feature>
<dbReference type="Gene3D" id="3.30.450.40">
    <property type="match status" value="1"/>
</dbReference>
<dbReference type="Gene3D" id="1.10.8.60">
    <property type="match status" value="1"/>
</dbReference>
<dbReference type="InterPro" id="IPR029016">
    <property type="entry name" value="GAF-like_dom_sf"/>
</dbReference>
<keyword evidence="2" id="KW-0067">ATP-binding</keyword>
<evidence type="ECO:0000256" key="3">
    <source>
        <dbReference type="ARBA" id="ARBA00023015"/>
    </source>
</evidence>
<dbReference type="EMBL" id="JBHSKG010000002">
    <property type="protein sequence ID" value="MFC5137686.1"/>
    <property type="molecule type" value="Genomic_DNA"/>
</dbReference>
<evidence type="ECO:0000259" key="6">
    <source>
        <dbReference type="PROSITE" id="PS50045"/>
    </source>
</evidence>
<accession>A0ABV9ZAW8</accession>
<protein>
    <submittedName>
        <fullName evidence="7">Helix-turn-helix domain-containing protein</fullName>
    </submittedName>
</protein>
<evidence type="ECO:0000256" key="1">
    <source>
        <dbReference type="ARBA" id="ARBA00022741"/>
    </source>
</evidence>
<proteinExistence type="predicted"/>
<dbReference type="InterPro" id="IPR002197">
    <property type="entry name" value="HTH_Fis"/>
</dbReference>
<dbReference type="Gene3D" id="1.10.10.60">
    <property type="entry name" value="Homeodomain-like"/>
    <property type="match status" value="1"/>
</dbReference>
<gene>
    <name evidence="7" type="ORF">ACFPK1_05540</name>
</gene>
<keyword evidence="1" id="KW-0547">Nucleotide-binding</keyword>
<feature type="compositionally biased region" description="Basic and acidic residues" evidence="5">
    <location>
        <begin position="296"/>
        <end position="305"/>
    </location>
</feature>
<dbReference type="InterPro" id="IPR009057">
    <property type="entry name" value="Homeodomain-like_sf"/>
</dbReference>
<evidence type="ECO:0000313" key="8">
    <source>
        <dbReference type="Proteomes" id="UP001596175"/>
    </source>
</evidence>
<keyword evidence="3" id="KW-0805">Transcription regulation</keyword>